<dbReference type="SMART" id="SM00228">
    <property type="entry name" value="PDZ"/>
    <property type="match status" value="1"/>
</dbReference>
<evidence type="ECO:0000313" key="6">
    <source>
        <dbReference type="Proteomes" id="UP000050795"/>
    </source>
</evidence>
<feature type="compositionally biased region" description="Low complexity" evidence="4">
    <location>
        <begin position="331"/>
        <end position="343"/>
    </location>
</feature>
<dbReference type="Pfam" id="PF13365">
    <property type="entry name" value="Trypsin_2"/>
    <property type="match status" value="1"/>
</dbReference>
<dbReference type="InterPro" id="IPR041489">
    <property type="entry name" value="PDZ_6"/>
</dbReference>
<evidence type="ECO:0000256" key="2">
    <source>
        <dbReference type="ARBA" id="ARBA00022670"/>
    </source>
</evidence>
<evidence type="ECO:0000256" key="3">
    <source>
        <dbReference type="ARBA" id="ARBA00022801"/>
    </source>
</evidence>
<reference evidence="6" key="1">
    <citation type="submission" date="2022-06" db="EMBL/GenBank/DDBJ databases">
        <authorList>
            <person name="Berger JAMES D."/>
            <person name="Berger JAMES D."/>
        </authorList>
    </citation>
    <scope>NUCLEOTIDE SEQUENCE [LARGE SCALE GENOMIC DNA]</scope>
</reference>
<reference evidence="7" key="2">
    <citation type="submission" date="2023-11" db="UniProtKB">
        <authorList>
            <consortium name="WormBaseParasite"/>
        </authorList>
    </citation>
    <scope>IDENTIFICATION</scope>
</reference>
<dbReference type="WBParaSite" id="TREG1_87020.1">
    <property type="protein sequence ID" value="TREG1_87020.1"/>
    <property type="gene ID" value="TREG1_87020"/>
</dbReference>
<dbReference type="PANTHER" id="PTHR22939">
    <property type="entry name" value="SERINE PROTEASE FAMILY S1C HTRA-RELATED"/>
    <property type="match status" value="1"/>
</dbReference>
<dbReference type="InterPro" id="IPR001940">
    <property type="entry name" value="Peptidase_S1C"/>
</dbReference>
<keyword evidence="3" id="KW-0378">Hydrolase</keyword>
<feature type="domain" description="PDZ" evidence="5">
    <location>
        <begin position="363"/>
        <end position="448"/>
    </location>
</feature>
<evidence type="ECO:0000259" key="5">
    <source>
        <dbReference type="PROSITE" id="PS50106"/>
    </source>
</evidence>
<keyword evidence="2" id="KW-0645">Protease</keyword>
<evidence type="ECO:0000256" key="4">
    <source>
        <dbReference type="SAM" id="MobiDB-lite"/>
    </source>
</evidence>
<dbReference type="InterPro" id="IPR001478">
    <property type="entry name" value="PDZ"/>
</dbReference>
<protein>
    <recommendedName>
        <fullName evidence="5">PDZ domain-containing protein</fullName>
    </recommendedName>
</protein>
<evidence type="ECO:0000313" key="7">
    <source>
        <dbReference type="WBParaSite" id="TREG1_87020.1"/>
    </source>
</evidence>
<dbReference type="GO" id="GO:0004252">
    <property type="term" value="F:serine-type endopeptidase activity"/>
    <property type="evidence" value="ECO:0007669"/>
    <property type="project" value="InterPro"/>
</dbReference>
<sequence>MWSSVSLSFKNYSHQNTLWQRFFIKSCRLFSRRSLWNVYTSRSFIIPLSRFSYNHNQQKTSDHSRLLVKTAFATAFLTKIWKDEEEEQEDETNLSENLNSLHTPIVAKCAEIVKPIPKDRQAAIKALDVVADVAQDVQPAVVSITSTDKGFLSLQTRSTGSGFIVDNSGHVVTNAHVVGYRGDVMVHLCDGRSFPGKVLAVDVSSDLALIRLDVKKNVAENLPHLPMAANLQRIRPGQFVLALGSPLMLANSVTVGVVSAVDRDLGHSEGLKYIQTDAIITFGNSGGPLVNLYGEVIGVNAMVAGTGVGFAIPVDQVRKFIQLALSASSKSRSSSPLTSKSPTDPYILADNSTRTETGTQRRYLGLVMRTLTPELAFELASRGEHHFVDVHDGVLIHAVLRNSPAQRAGLKAGDVIVAIDGIPIANAQEVYTATESRERISIVIVRQGKRITIENIQTEKV</sequence>
<comment type="similarity">
    <text evidence="1">Belongs to the peptidase S1C family.</text>
</comment>
<dbReference type="AlphaFoldDB" id="A0AA85KHH1"/>
<name>A0AA85KHH1_TRIRE</name>
<dbReference type="Proteomes" id="UP000050795">
    <property type="component" value="Unassembled WGS sequence"/>
</dbReference>
<dbReference type="GO" id="GO:0006508">
    <property type="term" value="P:proteolysis"/>
    <property type="evidence" value="ECO:0007669"/>
    <property type="project" value="UniProtKB-KW"/>
</dbReference>
<dbReference type="Gene3D" id="2.40.10.120">
    <property type="match status" value="1"/>
</dbReference>
<dbReference type="Gene3D" id="2.30.42.10">
    <property type="match status" value="1"/>
</dbReference>
<proteinExistence type="inferred from homology"/>
<accession>A0AA85KHH1</accession>
<evidence type="ECO:0000256" key="1">
    <source>
        <dbReference type="ARBA" id="ARBA00010541"/>
    </source>
</evidence>
<dbReference type="Pfam" id="PF17820">
    <property type="entry name" value="PDZ_6"/>
    <property type="match status" value="1"/>
</dbReference>
<dbReference type="PANTHER" id="PTHR22939:SF129">
    <property type="entry name" value="SERINE PROTEASE HTRA2, MITOCHONDRIAL"/>
    <property type="match status" value="1"/>
</dbReference>
<dbReference type="PROSITE" id="PS50106">
    <property type="entry name" value="PDZ"/>
    <property type="match status" value="1"/>
</dbReference>
<keyword evidence="6" id="KW-1185">Reference proteome</keyword>
<dbReference type="InterPro" id="IPR009003">
    <property type="entry name" value="Peptidase_S1_PA"/>
</dbReference>
<dbReference type="SUPFAM" id="SSF50494">
    <property type="entry name" value="Trypsin-like serine proteases"/>
    <property type="match status" value="1"/>
</dbReference>
<organism evidence="6 7">
    <name type="scientific">Trichobilharzia regenti</name>
    <name type="common">Nasal bird schistosome</name>
    <dbReference type="NCBI Taxonomy" id="157069"/>
    <lineage>
        <taxon>Eukaryota</taxon>
        <taxon>Metazoa</taxon>
        <taxon>Spiralia</taxon>
        <taxon>Lophotrochozoa</taxon>
        <taxon>Platyhelminthes</taxon>
        <taxon>Trematoda</taxon>
        <taxon>Digenea</taxon>
        <taxon>Strigeidida</taxon>
        <taxon>Schistosomatoidea</taxon>
        <taxon>Schistosomatidae</taxon>
        <taxon>Trichobilharzia</taxon>
    </lineage>
</organism>
<feature type="region of interest" description="Disordered" evidence="4">
    <location>
        <begin position="331"/>
        <end position="352"/>
    </location>
</feature>
<dbReference type="PRINTS" id="PR00834">
    <property type="entry name" value="PROTEASES2C"/>
</dbReference>
<dbReference type="SUPFAM" id="SSF50156">
    <property type="entry name" value="PDZ domain-like"/>
    <property type="match status" value="1"/>
</dbReference>
<dbReference type="InterPro" id="IPR036034">
    <property type="entry name" value="PDZ_sf"/>
</dbReference>